<dbReference type="VEuPathDB" id="FungiDB:BO71DRAFT_453896"/>
<dbReference type="PANTHER" id="PTHR42760:SF124">
    <property type="entry name" value="SHORT-CHAIN DEHYDROGENASE_REDUCTASE"/>
    <property type="match status" value="1"/>
</dbReference>
<dbReference type="InterPro" id="IPR020904">
    <property type="entry name" value="Sc_DH/Rdtase_CS"/>
</dbReference>
<dbReference type="CDD" id="cd05233">
    <property type="entry name" value="SDR_c"/>
    <property type="match status" value="1"/>
</dbReference>
<accession>A0A319EC95</accession>
<dbReference type="Proteomes" id="UP000247810">
    <property type="component" value="Unassembled WGS sequence"/>
</dbReference>
<dbReference type="GO" id="GO:0016616">
    <property type="term" value="F:oxidoreductase activity, acting on the CH-OH group of donors, NAD or NADP as acceptor"/>
    <property type="evidence" value="ECO:0007669"/>
    <property type="project" value="TreeGrafter"/>
</dbReference>
<dbReference type="SUPFAM" id="SSF51735">
    <property type="entry name" value="NAD(P)-binding Rossmann-fold domains"/>
    <property type="match status" value="1"/>
</dbReference>
<dbReference type="PRINTS" id="PR00081">
    <property type="entry name" value="GDHRDH"/>
</dbReference>
<comment type="similarity">
    <text evidence="1">Belongs to the short-chain dehydrogenases/reductases (SDR) family.</text>
</comment>
<gene>
    <name evidence="3" type="ORF">BO71DRAFT_453896</name>
</gene>
<dbReference type="InterPro" id="IPR002347">
    <property type="entry name" value="SDR_fam"/>
</dbReference>
<proteinExistence type="inferred from homology"/>
<dbReference type="STRING" id="1448320.A0A319EC95"/>
<dbReference type="PROSITE" id="PS00061">
    <property type="entry name" value="ADH_SHORT"/>
    <property type="match status" value="1"/>
</dbReference>
<dbReference type="EMBL" id="KZ826072">
    <property type="protein sequence ID" value="PYH88712.1"/>
    <property type="molecule type" value="Genomic_DNA"/>
</dbReference>
<sequence>MVQERHIFASYTSNPSPTYPELSASWRSCHACPSPLALRGASTKKVAIVTGSSSGLGRAIAQAYAREGALVACVDFSPLARSAIVEETAVNTDELIRQNGGSAIFGQTDVGDSQAMKNLVKTTVSEFRRLDILVNNAGISVEARDPLPLDLTPEESWDLTMKINARSVFLGTKFAITQMLAQDPHPSGDRGWIINISSIMGGIAGEGNPSYCASKGAVSSLTRQVAIEYAKDRIRCNAICPGYTQTAIFSEATKSGTSFAGMHRKHPFGGPGKPEDIARSPVVLASDDAAWLTGANMFVDGGYTAR</sequence>
<name>A0A319EC95_9EURO</name>
<dbReference type="Pfam" id="PF13561">
    <property type="entry name" value="adh_short_C2"/>
    <property type="match status" value="1"/>
</dbReference>
<dbReference type="PRINTS" id="PR00080">
    <property type="entry name" value="SDRFAMILY"/>
</dbReference>
<protein>
    <submittedName>
        <fullName evidence="3">Putative short-chain dehydrogenase</fullName>
    </submittedName>
</protein>
<evidence type="ECO:0000313" key="3">
    <source>
        <dbReference type="EMBL" id="PYH88712.1"/>
    </source>
</evidence>
<dbReference type="PANTHER" id="PTHR42760">
    <property type="entry name" value="SHORT-CHAIN DEHYDROGENASES/REDUCTASES FAMILY MEMBER"/>
    <property type="match status" value="1"/>
</dbReference>
<reference evidence="3 4" key="1">
    <citation type="submission" date="2018-02" db="EMBL/GenBank/DDBJ databases">
        <title>The genomes of Aspergillus section Nigri reveals drivers in fungal speciation.</title>
        <authorList>
            <consortium name="DOE Joint Genome Institute"/>
            <person name="Vesth T.C."/>
            <person name="Nybo J."/>
            <person name="Theobald S."/>
            <person name="Brandl J."/>
            <person name="Frisvad J.C."/>
            <person name="Nielsen K.F."/>
            <person name="Lyhne E.K."/>
            <person name="Kogle M.E."/>
            <person name="Kuo A."/>
            <person name="Riley R."/>
            <person name="Clum A."/>
            <person name="Nolan M."/>
            <person name="Lipzen A."/>
            <person name="Salamov A."/>
            <person name="Henrissat B."/>
            <person name="Wiebenga A."/>
            <person name="De vries R.P."/>
            <person name="Grigoriev I.V."/>
            <person name="Mortensen U.H."/>
            <person name="Andersen M.R."/>
            <person name="Baker S.E."/>
        </authorList>
    </citation>
    <scope>NUCLEOTIDE SEQUENCE [LARGE SCALE GENOMIC DNA]</scope>
    <source>
        <strain evidence="3 4">CBS 707.79</strain>
    </source>
</reference>
<dbReference type="GO" id="GO:0044550">
    <property type="term" value="P:secondary metabolite biosynthetic process"/>
    <property type="evidence" value="ECO:0007669"/>
    <property type="project" value="UniProtKB-ARBA"/>
</dbReference>
<dbReference type="FunFam" id="3.40.50.720:FF:000084">
    <property type="entry name" value="Short-chain dehydrogenase reductase"/>
    <property type="match status" value="1"/>
</dbReference>
<keyword evidence="2" id="KW-0521">NADP</keyword>
<dbReference type="AlphaFoldDB" id="A0A319EC95"/>
<evidence type="ECO:0000313" key="4">
    <source>
        <dbReference type="Proteomes" id="UP000247810"/>
    </source>
</evidence>
<organism evidence="3 4">
    <name type="scientific">Aspergillus ellipticus CBS 707.79</name>
    <dbReference type="NCBI Taxonomy" id="1448320"/>
    <lineage>
        <taxon>Eukaryota</taxon>
        <taxon>Fungi</taxon>
        <taxon>Dikarya</taxon>
        <taxon>Ascomycota</taxon>
        <taxon>Pezizomycotina</taxon>
        <taxon>Eurotiomycetes</taxon>
        <taxon>Eurotiomycetidae</taxon>
        <taxon>Eurotiales</taxon>
        <taxon>Aspergillaceae</taxon>
        <taxon>Aspergillus</taxon>
        <taxon>Aspergillus subgen. Circumdati</taxon>
    </lineage>
</organism>
<evidence type="ECO:0000256" key="2">
    <source>
        <dbReference type="ARBA" id="ARBA00022857"/>
    </source>
</evidence>
<dbReference type="Gene3D" id="3.40.50.720">
    <property type="entry name" value="NAD(P)-binding Rossmann-like Domain"/>
    <property type="match status" value="1"/>
</dbReference>
<dbReference type="InterPro" id="IPR036291">
    <property type="entry name" value="NAD(P)-bd_dom_sf"/>
</dbReference>
<evidence type="ECO:0000256" key="1">
    <source>
        <dbReference type="ARBA" id="ARBA00006484"/>
    </source>
</evidence>
<dbReference type="OrthoDB" id="47007at2759"/>
<keyword evidence="4" id="KW-1185">Reference proteome</keyword>